<dbReference type="Gene3D" id="3.60.10.10">
    <property type="entry name" value="Endonuclease/exonuclease/phosphatase"/>
    <property type="match status" value="1"/>
</dbReference>
<dbReference type="PANTHER" id="PTHR45666">
    <property type="entry name" value="TYPE IV INOSITOL POLYPHOSPHATE 5-PHOSPHATASE 9"/>
    <property type="match status" value="1"/>
</dbReference>
<dbReference type="GO" id="GO:0004439">
    <property type="term" value="F:phosphatidylinositol-4,5-bisphosphate 5-phosphatase activity"/>
    <property type="evidence" value="ECO:0007669"/>
    <property type="project" value="TreeGrafter"/>
</dbReference>
<reference evidence="4" key="1">
    <citation type="journal article" date="2019" name="Sci. Rep.">
        <title>Draft genome of Tanacetum cinerariifolium, the natural source of mosquito coil.</title>
        <authorList>
            <person name="Yamashiro T."/>
            <person name="Shiraishi A."/>
            <person name="Satake H."/>
            <person name="Nakayama K."/>
        </authorList>
    </citation>
    <scope>NUCLEOTIDE SEQUENCE</scope>
</reference>
<evidence type="ECO:0000256" key="1">
    <source>
        <dbReference type="ARBA" id="ARBA00010768"/>
    </source>
</evidence>
<comment type="similarity">
    <text evidence="1">Belongs to the inositol polyphosphate 5-phosphatase family.</text>
</comment>
<protein>
    <submittedName>
        <fullName evidence="4">Inositol-1,4,5-triphosphate-5-phosphatase isoform X3</fullName>
    </submittedName>
</protein>
<dbReference type="InterPro" id="IPR036691">
    <property type="entry name" value="Endo/exonu/phosph_ase_sf"/>
</dbReference>
<dbReference type="Pfam" id="PF22669">
    <property type="entry name" value="Exo_endo_phos2"/>
    <property type="match status" value="1"/>
</dbReference>
<evidence type="ECO:0000259" key="3">
    <source>
        <dbReference type="Pfam" id="PF22669"/>
    </source>
</evidence>
<accession>A0A699V7E3</accession>
<dbReference type="InterPro" id="IPR045849">
    <property type="entry name" value="IP5P_plant"/>
</dbReference>
<comment type="caution">
    <text evidence="4">The sequence shown here is derived from an EMBL/GenBank/DDBJ whole genome shotgun (WGS) entry which is preliminary data.</text>
</comment>
<keyword evidence="2" id="KW-0378">Hydrolase</keyword>
<organism evidence="4">
    <name type="scientific">Tanacetum cinerariifolium</name>
    <name type="common">Dalmatian daisy</name>
    <name type="synonym">Chrysanthemum cinerariifolium</name>
    <dbReference type="NCBI Taxonomy" id="118510"/>
    <lineage>
        <taxon>Eukaryota</taxon>
        <taxon>Viridiplantae</taxon>
        <taxon>Streptophyta</taxon>
        <taxon>Embryophyta</taxon>
        <taxon>Tracheophyta</taxon>
        <taxon>Spermatophyta</taxon>
        <taxon>Magnoliopsida</taxon>
        <taxon>eudicotyledons</taxon>
        <taxon>Gunneridae</taxon>
        <taxon>Pentapetalae</taxon>
        <taxon>asterids</taxon>
        <taxon>campanulids</taxon>
        <taxon>Asterales</taxon>
        <taxon>Asteraceae</taxon>
        <taxon>Asteroideae</taxon>
        <taxon>Anthemideae</taxon>
        <taxon>Anthemidinae</taxon>
        <taxon>Tanacetum</taxon>
    </lineage>
</organism>
<dbReference type="EMBL" id="BKCJ011397645">
    <property type="protein sequence ID" value="GFD29751.1"/>
    <property type="molecule type" value="Genomic_DNA"/>
</dbReference>
<sequence length="70" mass="7906">GVGRMAYLGNKGSVSVSMSIYQTHFCFICTHLTSGEREVDIIKRNTDVNEIYKRTHFNLESNAALPRSIK</sequence>
<dbReference type="GO" id="GO:0046856">
    <property type="term" value="P:phosphatidylinositol dephosphorylation"/>
    <property type="evidence" value="ECO:0007669"/>
    <property type="project" value="InterPro"/>
</dbReference>
<evidence type="ECO:0000313" key="4">
    <source>
        <dbReference type="EMBL" id="GFD29751.1"/>
    </source>
</evidence>
<feature type="non-terminal residue" evidence="4">
    <location>
        <position position="1"/>
    </location>
</feature>
<dbReference type="GO" id="GO:0004445">
    <property type="term" value="F:inositol-polyphosphate 5-phosphatase activity"/>
    <property type="evidence" value="ECO:0007669"/>
    <property type="project" value="InterPro"/>
</dbReference>
<dbReference type="AlphaFoldDB" id="A0A699V7E3"/>
<dbReference type="InterPro" id="IPR000300">
    <property type="entry name" value="IPPc"/>
</dbReference>
<dbReference type="PANTHER" id="PTHR45666:SF63">
    <property type="entry name" value="INOSITOL-POLYPHOSPHATE 5-PHOSPHATASE"/>
    <property type="match status" value="1"/>
</dbReference>
<gene>
    <name evidence="4" type="ORF">Tci_901720</name>
</gene>
<feature type="domain" description="Inositol polyphosphate-related phosphatase" evidence="3">
    <location>
        <begin position="2"/>
        <end position="61"/>
    </location>
</feature>
<proteinExistence type="inferred from homology"/>
<dbReference type="GO" id="GO:0034485">
    <property type="term" value="F:phosphatidylinositol-3,4,5-trisphosphate 5-phosphatase activity"/>
    <property type="evidence" value="ECO:0007669"/>
    <property type="project" value="TreeGrafter"/>
</dbReference>
<feature type="non-terminal residue" evidence="4">
    <location>
        <position position="70"/>
    </location>
</feature>
<dbReference type="SUPFAM" id="SSF56219">
    <property type="entry name" value="DNase I-like"/>
    <property type="match status" value="1"/>
</dbReference>
<name>A0A699V7E3_TANCI</name>
<evidence type="ECO:0000256" key="2">
    <source>
        <dbReference type="ARBA" id="ARBA00022801"/>
    </source>
</evidence>